<dbReference type="RefSeq" id="WP_077112786.1">
    <property type="nucleotide sequence ID" value="NZ_JAFBFH010000014.1"/>
</dbReference>
<gene>
    <name evidence="3" type="ORF">JOC94_002385</name>
</gene>
<feature type="compositionally biased region" description="Basic and acidic residues" evidence="1">
    <location>
        <begin position="72"/>
        <end position="132"/>
    </location>
</feature>
<reference evidence="3 4" key="1">
    <citation type="submission" date="2021-01" db="EMBL/GenBank/DDBJ databases">
        <title>Genomic Encyclopedia of Type Strains, Phase IV (KMG-IV): sequencing the most valuable type-strain genomes for metagenomic binning, comparative biology and taxonomic classification.</title>
        <authorList>
            <person name="Goeker M."/>
        </authorList>
    </citation>
    <scope>NUCLEOTIDE SEQUENCE [LARGE SCALE GENOMIC DNA]</scope>
    <source>
        <strain evidence="3 4">DSM 105453</strain>
    </source>
</reference>
<name>A0ABS2R6X1_9BACI</name>
<dbReference type="EMBL" id="JAFBFH010000014">
    <property type="protein sequence ID" value="MBM7715398.1"/>
    <property type="molecule type" value="Genomic_DNA"/>
</dbReference>
<feature type="chain" id="PRO_5046306447" evidence="2">
    <location>
        <begin position="22"/>
        <end position="254"/>
    </location>
</feature>
<evidence type="ECO:0000313" key="4">
    <source>
        <dbReference type="Proteomes" id="UP000823485"/>
    </source>
</evidence>
<feature type="region of interest" description="Disordered" evidence="1">
    <location>
        <begin position="67"/>
        <end position="134"/>
    </location>
</feature>
<sequence length="254" mass="28402">MKKFYAIVLMSVFLLAASAFHYSGTKSDVKATQVAEEMEVRDLQKPAENTKPEEKVLDTTAITAKISTATEETNKQAEKVEPEEKAKPEEKTVDAVKKEETTPAVKEETNKQTAKNEHNTNPEQVNEGKDTSAEDEIIIDGTKYVLVMDENKHPNLSDIIIAVRNHGAKLYAIPDSDVFIIIKDQNPIAYMSAGVLEALPDYAELVKDMLTNRYEGFKENVDLAIQTGETVQVNWGSTGYHIELKDGWLIVNHY</sequence>
<organism evidence="3 4">
    <name type="scientific">Siminovitchia thermophila</name>
    <dbReference type="NCBI Taxonomy" id="1245522"/>
    <lineage>
        <taxon>Bacteria</taxon>
        <taxon>Bacillati</taxon>
        <taxon>Bacillota</taxon>
        <taxon>Bacilli</taxon>
        <taxon>Bacillales</taxon>
        <taxon>Bacillaceae</taxon>
        <taxon>Siminovitchia</taxon>
    </lineage>
</organism>
<evidence type="ECO:0000313" key="3">
    <source>
        <dbReference type="EMBL" id="MBM7715398.1"/>
    </source>
</evidence>
<feature type="signal peptide" evidence="2">
    <location>
        <begin position="1"/>
        <end position="21"/>
    </location>
</feature>
<keyword evidence="2" id="KW-0732">Signal</keyword>
<comment type="caution">
    <text evidence="3">The sequence shown here is derived from an EMBL/GenBank/DDBJ whole genome shotgun (WGS) entry which is preliminary data.</text>
</comment>
<protein>
    <submittedName>
        <fullName evidence="3">Uncharacterized protein</fullName>
    </submittedName>
</protein>
<dbReference type="Proteomes" id="UP000823485">
    <property type="component" value="Unassembled WGS sequence"/>
</dbReference>
<accession>A0ABS2R6X1</accession>
<evidence type="ECO:0000256" key="1">
    <source>
        <dbReference type="SAM" id="MobiDB-lite"/>
    </source>
</evidence>
<evidence type="ECO:0000256" key="2">
    <source>
        <dbReference type="SAM" id="SignalP"/>
    </source>
</evidence>
<keyword evidence="4" id="KW-1185">Reference proteome</keyword>
<proteinExistence type="predicted"/>